<dbReference type="Proteomes" id="UP000216779">
    <property type="component" value="Unassembled WGS sequence"/>
</dbReference>
<accession>A0A257SGY2</accession>
<proteinExistence type="predicted"/>
<evidence type="ECO:0000313" key="2">
    <source>
        <dbReference type="Proteomes" id="UP000216779"/>
    </source>
</evidence>
<evidence type="ECO:0000313" key="1">
    <source>
        <dbReference type="EMBL" id="OYV72473.1"/>
    </source>
</evidence>
<protein>
    <submittedName>
        <fullName evidence="1">Transglutaminase</fullName>
    </submittedName>
</protein>
<organism evidence="1 2">
    <name type="scientific">Acidithiobacillus ferrivorans</name>
    <dbReference type="NCBI Taxonomy" id="160808"/>
    <lineage>
        <taxon>Bacteria</taxon>
        <taxon>Pseudomonadati</taxon>
        <taxon>Pseudomonadota</taxon>
        <taxon>Acidithiobacillia</taxon>
        <taxon>Acidithiobacillales</taxon>
        <taxon>Acidithiobacillaceae</taxon>
        <taxon>Acidithiobacillus</taxon>
    </lineage>
</organism>
<sequence length="42" mass="4666">WPDLIAAMEKLQNISQYRSHPIDACPPAADLYVSEPTAPNIE</sequence>
<reference evidence="1 2" key="1">
    <citation type="submission" date="2017-03" db="EMBL/GenBank/DDBJ databases">
        <title>Lifting the veil on microbial sulfur biogeochemistry in mining wastewaters.</title>
        <authorList>
            <person name="Kantor R.S."/>
            <person name="Colenbrander Nelson T."/>
            <person name="Marshall S."/>
            <person name="Bennett D."/>
            <person name="Apte S."/>
            <person name="Camacho D."/>
            <person name="Thomas B.C."/>
            <person name="Warren L.A."/>
            <person name="Banfield J.F."/>
        </authorList>
    </citation>
    <scope>NUCLEOTIDE SEQUENCE [LARGE SCALE GENOMIC DNA]</scope>
    <source>
        <strain evidence="1">21-59-9</strain>
    </source>
</reference>
<gene>
    <name evidence="1" type="ORF">B7Z70_14790</name>
</gene>
<comment type="caution">
    <text evidence="1">The sequence shown here is derived from an EMBL/GenBank/DDBJ whole genome shotgun (WGS) entry which is preliminary data.</text>
</comment>
<dbReference type="EMBL" id="NCBC01000852">
    <property type="protein sequence ID" value="OYV72473.1"/>
    <property type="molecule type" value="Genomic_DNA"/>
</dbReference>
<feature type="non-terminal residue" evidence="1">
    <location>
        <position position="1"/>
    </location>
</feature>
<name>A0A257SGY2_9PROT</name>
<dbReference type="AlphaFoldDB" id="A0A257SGY2"/>